<accession>A0AAD2HJH4</accession>
<keyword evidence="3" id="KW-1185">Reference proteome</keyword>
<evidence type="ECO:0000313" key="3">
    <source>
        <dbReference type="Proteomes" id="UP001295794"/>
    </source>
</evidence>
<dbReference type="Proteomes" id="UP001295794">
    <property type="component" value="Unassembled WGS sequence"/>
</dbReference>
<feature type="region of interest" description="Disordered" evidence="1">
    <location>
        <begin position="41"/>
        <end position="154"/>
    </location>
</feature>
<reference evidence="2" key="1">
    <citation type="submission" date="2023-11" db="EMBL/GenBank/DDBJ databases">
        <authorList>
            <person name="De Vega J J."/>
            <person name="De Vega J J."/>
        </authorList>
    </citation>
    <scope>NUCLEOTIDE SEQUENCE</scope>
</reference>
<dbReference type="EMBL" id="CAVNYO010000405">
    <property type="protein sequence ID" value="CAK5275990.1"/>
    <property type="molecule type" value="Genomic_DNA"/>
</dbReference>
<evidence type="ECO:0000256" key="1">
    <source>
        <dbReference type="SAM" id="MobiDB-lite"/>
    </source>
</evidence>
<feature type="compositionally biased region" description="Basic and acidic residues" evidence="1">
    <location>
        <begin position="45"/>
        <end position="63"/>
    </location>
</feature>
<comment type="caution">
    <text evidence="2">The sequence shown here is derived from an EMBL/GenBank/DDBJ whole genome shotgun (WGS) entry which is preliminary data.</text>
</comment>
<name>A0AAD2HJH4_9AGAR</name>
<feature type="region of interest" description="Disordered" evidence="1">
    <location>
        <begin position="223"/>
        <end position="271"/>
    </location>
</feature>
<dbReference type="AlphaFoldDB" id="A0AAD2HJH4"/>
<organism evidence="2 3">
    <name type="scientific">Mycena citricolor</name>
    <dbReference type="NCBI Taxonomy" id="2018698"/>
    <lineage>
        <taxon>Eukaryota</taxon>
        <taxon>Fungi</taxon>
        <taxon>Dikarya</taxon>
        <taxon>Basidiomycota</taxon>
        <taxon>Agaricomycotina</taxon>
        <taxon>Agaricomycetes</taxon>
        <taxon>Agaricomycetidae</taxon>
        <taxon>Agaricales</taxon>
        <taxon>Marasmiineae</taxon>
        <taxon>Mycenaceae</taxon>
        <taxon>Mycena</taxon>
    </lineage>
</organism>
<evidence type="ECO:0000313" key="2">
    <source>
        <dbReference type="EMBL" id="CAK5275990.1"/>
    </source>
</evidence>
<protein>
    <submittedName>
        <fullName evidence="2">Uncharacterized protein</fullName>
    </submittedName>
</protein>
<proteinExistence type="predicted"/>
<sequence>MSSDTTSQDSDSLRASVYDVFLELGVLDTNSRVADWFFADPEQELPDRDSEPSAVRFEDDGAAKEPVPVKEGVPRGRKTSRPTSFSRRFFSANGKGSLFKRSHSAGYESDDGYLQTPTKQRSKPPMPRSVSEAAKNLFRKRAKSPQSSDDSDFQDWLELAASSSRIFNPSADNGAPVVAPLPPPSFAEFASAFTEPADEGADRDLHTVALPHTFPLPRVLFRSTNSSKQRVAPPDAPSTPSTLRRGRRTQYRRPQSMALASSPRAASSLPSSPFVLVPGGLDPQTAATATTPALVSTLDHPATPRSIRRFSDVTATRPALNPLSSHGAVSSGARLRPSSSLGSLRAAAPTPPASDYDYEHDLRRGREPAFPAHPVLPQPLSPTMGSSAEARNAVIQRYRGFSEGLVERMPYRTLVQQTEIKNDDTLDA</sequence>
<gene>
    <name evidence="2" type="ORF">MYCIT1_LOCUS24104</name>
</gene>
<feature type="compositionally biased region" description="Low complexity" evidence="1">
    <location>
        <begin position="330"/>
        <end position="348"/>
    </location>
</feature>
<feature type="compositionally biased region" description="Low complexity" evidence="1">
    <location>
        <begin position="252"/>
        <end position="271"/>
    </location>
</feature>
<feature type="region of interest" description="Disordered" evidence="1">
    <location>
        <begin position="318"/>
        <end position="356"/>
    </location>
</feature>
<feature type="compositionally biased region" description="Low complexity" evidence="1">
    <location>
        <begin position="81"/>
        <end position="91"/>
    </location>
</feature>